<proteinExistence type="predicted"/>
<gene>
    <name evidence="2" type="ORF">JNE38_08275</name>
</gene>
<evidence type="ECO:0000256" key="1">
    <source>
        <dbReference type="SAM" id="MobiDB-lite"/>
    </source>
</evidence>
<sequence length="149" mass="16640">MNLMQTPNYTDPFSVWKSLYTEVEPTISKSMQKWLESDEYAAISGQLLTTSLQMEQMMRTHAEKLLQAYNVPTKNDFSRMMDLIIGLEAKVDAVEERLLEIEKSTGNTSAIRDQLSGIAGQLEAISANLQSNAASSRKRGSKSEDQASE</sequence>
<dbReference type="RefSeq" id="WP_203356115.1">
    <property type="nucleotide sequence ID" value="NZ_CP069127.1"/>
</dbReference>
<keyword evidence="3" id="KW-1185">Reference proteome</keyword>
<evidence type="ECO:0000313" key="3">
    <source>
        <dbReference type="Proteomes" id="UP000596248"/>
    </source>
</evidence>
<evidence type="ECO:0000313" key="2">
    <source>
        <dbReference type="EMBL" id="QRG69118.1"/>
    </source>
</evidence>
<feature type="region of interest" description="Disordered" evidence="1">
    <location>
        <begin position="129"/>
        <end position="149"/>
    </location>
</feature>
<dbReference type="EMBL" id="CP069127">
    <property type="protein sequence ID" value="QRG69118.1"/>
    <property type="molecule type" value="Genomic_DNA"/>
</dbReference>
<protein>
    <recommendedName>
        <fullName evidence="4">Poly(3-hydroxyalkanoate) polymerase subunit PhaE</fullName>
    </recommendedName>
</protein>
<evidence type="ECO:0008006" key="4">
    <source>
        <dbReference type="Google" id="ProtNLM"/>
    </source>
</evidence>
<dbReference type="Proteomes" id="UP000596248">
    <property type="component" value="Chromosome"/>
</dbReference>
<name>A0ABX7FS98_BRECH</name>
<accession>A0ABX7FS98</accession>
<reference evidence="2 3" key="1">
    <citation type="submission" date="2021-01" db="EMBL/GenBank/DDBJ databases">
        <title>Identification of strong promoters based on the transcriptome of Brevibacillus choshinensis.</title>
        <authorList>
            <person name="Yao D."/>
            <person name="Zhang K."/>
            <person name="Wu J."/>
        </authorList>
    </citation>
    <scope>NUCLEOTIDE SEQUENCE [LARGE SCALE GENOMIC DNA]</scope>
    <source>
        <strain evidence="2 3">HPD31-SP3</strain>
    </source>
</reference>
<organism evidence="2 3">
    <name type="scientific">Brevibacillus choshinensis</name>
    <dbReference type="NCBI Taxonomy" id="54911"/>
    <lineage>
        <taxon>Bacteria</taxon>
        <taxon>Bacillati</taxon>
        <taxon>Bacillota</taxon>
        <taxon>Bacilli</taxon>
        <taxon>Bacillales</taxon>
        <taxon>Paenibacillaceae</taxon>
        <taxon>Brevibacillus</taxon>
    </lineage>
</organism>